<keyword evidence="4" id="KW-1185">Reference proteome</keyword>
<evidence type="ECO:0000256" key="1">
    <source>
        <dbReference type="SAM" id="SignalP"/>
    </source>
</evidence>
<gene>
    <name evidence="3" type="ORF">ANN_10043</name>
</gene>
<evidence type="ECO:0000259" key="2">
    <source>
        <dbReference type="PROSITE" id="PS50878"/>
    </source>
</evidence>
<dbReference type="InterPro" id="IPR036397">
    <property type="entry name" value="RNaseH_sf"/>
</dbReference>
<feature type="chain" id="PRO_5045160623" description="Reverse transcriptase domain-containing protein" evidence="1">
    <location>
        <begin position="23"/>
        <end position="391"/>
    </location>
</feature>
<sequence>MGHLQNWLVLILAPFVIPPPTAVKYEKVEGTIVSLKLEKKIANAWSVALVTRPSTFGRRATGNTSSNVATAGWLPAHFSLVARDVANQLFHGRWIGRCGPVEWPAQSPDLNSLDFYLWGRLKNIVYQDRPTTRDDMKQRIRETCQSLDLAEVLGVTDSDRKRVRVCAAQNGRQFVKINDIVQFSGSIIGPILFNIFINDLPFRYIHGRSSHLYIYADDTALLAMGKTYRLASRRLQSILDHLQPWFHDWRIKVNVEKCQAILFSLRARLEDIPPPSTLFGREMPWMNQIKYLGIIMDSHLTFRDHIQSLLRKANGLIVRHYPILAALTPDNLRAGLTMYKALIRSVITYAAPAWGFAAVTHLLKLQVIQNQVIRLITHLPESPREESSMMN</sequence>
<dbReference type="Pfam" id="PF00078">
    <property type="entry name" value="RVT_1"/>
    <property type="match status" value="1"/>
</dbReference>
<name>A0ABQ8TMZ1_PERAM</name>
<dbReference type="SUPFAM" id="SSF56672">
    <property type="entry name" value="DNA/RNA polymerases"/>
    <property type="match status" value="1"/>
</dbReference>
<reference evidence="3 4" key="1">
    <citation type="journal article" date="2022" name="Allergy">
        <title>Genome assembly and annotation of Periplaneta americana reveal a comprehensive cockroach allergen profile.</title>
        <authorList>
            <person name="Wang L."/>
            <person name="Xiong Q."/>
            <person name="Saelim N."/>
            <person name="Wang L."/>
            <person name="Nong W."/>
            <person name="Wan A.T."/>
            <person name="Shi M."/>
            <person name="Liu X."/>
            <person name="Cao Q."/>
            <person name="Hui J.H.L."/>
            <person name="Sookrung N."/>
            <person name="Leung T.F."/>
            <person name="Tungtrongchitr A."/>
            <person name="Tsui S.K.W."/>
        </authorList>
    </citation>
    <scope>NUCLEOTIDE SEQUENCE [LARGE SCALE GENOMIC DNA]</scope>
    <source>
        <strain evidence="3">PWHHKU_190912</strain>
    </source>
</reference>
<dbReference type="InterPro" id="IPR000477">
    <property type="entry name" value="RT_dom"/>
</dbReference>
<evidence type="ECO:0000313" key="3">
    <source>
        <dbReference type="EMBL" id="KAJ4448031.1"/>
    </source>
</evidence>
<feature type="domain" description="Reverse transcriptase" evidence="2">
    <location>
        <begin position="1"/>
        <end position="296"/>
    </location>
</feature>
<dbReference type="InterPro" id="IPR043502">
    <property type="entry name" value="DNA/RNA_pol_sf"/>
</dbReference>
<evidence type="ECO:0000313" key="4">
    <source>
        <dbReference type="Proteomes" id="UP001148838"/>
    </source>
</evidence>
<feature type="signal peptide" evidence="1">
    <location>
        <begin position="1"/>
        <end position="22"/>
    </location>
</feature>
<organism evidence="3 4">
    <name type="scientific">Periplaneta americana</name>
    <name type="common">American cockroach</name>
    <name type="synonym">Blatta americana</name>
    <dbReference type="NCBI Taxonomy" id="6978"/>
    <lineage>
        <taxon>Eukaryota</taxon>
        <taxon>Metazoa</taxon>
        <taxon>Ecdysozoa</taxon>
        <taxon>Arthropoda</taxon>
        <taxon>Hexapoda</taxon>
        <taxon>Insecta</taxon>
        <taxon>Pterygota</taxon>
        <taxon>Neoptera</taxon>
        <taxon>Polyneoptera</taxon>
        <taxon>Dictyoptera</taxon>
        <taxon>Blattodea</taxon>
        <taxon>Blattoidea</taxon>
        <taxon>Blattidae</taxon>
        <taxon>Blattinae</taxon>
        <taxon>Periplaneta</taxon>
    </lineage>
</organism>
<accession>A0ABQ8TMZ1</accession>
<dbReference type="Gene3D" id="3.30.420.10">
    <property type="entry name" value="Ribonuclease H-like superfamily/Ribonuclease H"/>
    <property type="match status" value="1"/>
</dbReference>
<dbReference type="EMBL" id="JAJSOF020000005">
    <property type="protein sequence ID" value="KAJ4448031.1"/>
    <property type="molecule type" value="Genomic_DNA"/>
</dbReference>
<dbReference type="PANTHER" id="PTHR47326">
    <property type="entry name" value="TRANSPOSABLE ELEMENT TC3 TRANSPOSASE-LIKE PROTEIN"/>
    <property type="match status" value="1"/>
</dbReference>
<proteinExistence type="predicted"/>
<dbReference type="PANTHER" id="PTHR47326:SF1">
    <property type="entry name" value="HTH PSQ-TYPE DOMAIN-CONTAINING PROTEIN"/>
    <property type="match status" value="1"/>
</dbReference>
<keyword evidence="1" id="KW-0732">Signal</keyword>
<dbReference type="PROSITE" id="PS50878">
    <property type="entry name" value="RT_POL"/>
    <property type="match status" value="1"/>
</dbReference>
<protein>
    <recommendedName>
        <fullName evidence="2">Reverse transcriptase domain-containing protein</fullName>
    </recommendedName>
</protein>
<dbReference type="Proteomes" id="UP001148838">
    <property type="component" value="Unassembled WGS sequence"/>
</dbReference>
<comment type="caution">
    <text evidence="3">The sequence shown here is derived from an EMBL/GenBank/DDBJ whole genome shotgun (WGS) entry which is preliminary data.</text>
</comment>